<evidence type="ECO:0000313" key="3">
    <source>
        <dbReference type="Proteomes" id="UP001196870"/>
    </source>
</evidence>
<name>A0ABS5F3F4_9PROT</name>
<dbReference type="EMBL" id="JAAGBB010000030">
    <property type="protein sequence ID" value="MBR0667109.1"/>
    <property type="molecule type" value="Genomic_DNA"/>
</dbReference>
<proteinExistence type="predicted"/>
<dbReference type="RefSeq" id="WP_211854891.1">
    <property type="nucleotide sequence ID" value="NZ_JAAGBB010000030.1"/>
</dbReference>
<dbReference type="Pfam" id="PF06835">
    <property type="entry name" value="LptC"/>
    <property type="match status" value="1"/>
</dbReference>
<dbReference type="Gene3D" id="2.60.450.10">
    <property type="entry name" value="Lipopolysaccharide (LPS) transport protein A like domain"/>
    <property type="match status" value="1"/>
</dbReference>
<keyword evidence="3" id="KW-1185">Reference proteome</keyword>
<gene>
    <name evidence="2" type="ORF">GXW71_22305</name>
</gene>
<reference evidence="3" key="1">
    <citation type="journal article" date="2021" name="Syst. Appl. Microbiol.">
        <title>Roseomonas hellenica sp. nov., isolated from roots of wild-growing Alkanna tinctoria.</title>
        <authorList>
            <person name="Rat A."/>
            <person name="Naranjo H.D."/>
            <person name="Lebbe L."/>
            <person name="Cnockaert M."/>
            <person name="Krigas N."/>
            <person name="Grigoriadou K."/>
            <person name="Maloupa E."/>
            <person name="Willems A."/>
        </authorList>
    </citation>
    <scope>NUCLEOTIDE SEQUENCE [LARGE SCALE GENOMIC DNA]</scope>
    <source>
        <strain evidence="3">LMG 31523</strain>
    </source>
</reference>
<accession>A0ABS5F3F4</accession>
<dbReference type="Proteomes" id="UP001196870">
    <property type="component" value="Unassembled WGS sequence"/>
</dbReference>
<feature type="region of interest" description="Disordered" evidence="1">
    <location>
        <begin position="1"/>
        <end position="20"/>
    </location>
</feature>
<dbReference type="InterPro" id="IPR010664">
    <property type="entry name" value="LipoPS_assembly_LptC-rel"/>
</dbReference>
<comment type="caution">
    <text evidence="2">The sequence shown here is derived from an EMBL/GenBank/DDBJ whole genome shotgun (WGS) entry which is preliminary data.</text>
</comment>
<protein>
    <submittedName>
        <fullName evidence="2">LPS export ABC transporter periplasmic protein LptC</fullName>
    </submittedName>
</protein>
<evidence type="ECO:0000256" key="1">
    <source>
        <dbReference type="SAM" id="MobiDB-lite"/>
    </source>
</evidence>
<organism evidence="2 3">
    <name type="scientific">Plastoroseomonas hellenica</name>
    <dbReference type="NCBI Taxonomy" id="2687306"/>
    <lineage>
        <taxon>Bacteria</taxon>
        <taxon>Pseudomonadati</taxon>
        <taxon>Pseudomonadota</taxon>
        <taxon>Alphaproteobacteria</taxon>
        <taxon>Acetobacterales</taxon>
        <taxon>Acetobacteraceae</taxon>
        <taxon>Plastoroseomonas</taxon>
    </lineage>
</organism>
<sequence length="232" mass="25253">MSRASDRSRPPRKPSRAPLATYRMLEPSRQRPTPTLRQMARRRLVLGFARRILPLAACLLLGAIVLWPEINSTEDRVRVQINLASQVAPEAMRVMQPRFRGLDDQGQPYNVTADVATQAGASTDVLDLEGPKADLLRNDGAWVMLQARGGRYDRTAHRLDLAGDVTLWHDNGTTMLTDSATILTADGSASGDAPVAAQGPFGTLTSQGFRLTDRGQVVIFTGQAHTVLEGAQ</sequence>
<evidence type="ECO:0000313" key="2">
    <source>
        <dbReference type="EMBL" id="MBR0667109.1"/>
    </source>
</evidence>